<gene>
    <name evidence="1" type="ORF">UFOVP1109_21</name>
    <name evidence="2" type="ORF">UFOVP1473_4</name>
    <name evidence="3" type="ORF">UFOVP1560_12</name>
</gene>
<dbReference type="InterPro" id="IPR008711">
    <property type="entry name" value="Recombinase_NinB"/>
</dbReference>
<evidence type="ECO:0000313" key="3">
    <source>
        <dbReference type="EMBL" id="CAB5229806.1"/>
    </source>
</evidence>
<proteinExistence type="predicted"/>
<evidence type="ECO:0000313" key="1">
    <source>
        <dbReference type="EMBL" id="CAB4183984.1"/>
    </source>
</evidence>
<evidence type="ECO:0000313" key="2">
    <source>
        <dbReference type="EMBL" id="CAB4215788.1"/>
    </source>
</evidence>
<accession>A0A6J5QWK0</accession>
<name>A0A6J5QWK0_9CAUD</name>
<organism evidence="1">
    <name type="scientific">uncultured Caudovirales phage</name>
    <dbReference type="NCBI Taxonomy" id="2100421"/>
    <lineage>
        <taxon>Viruses</taxon>
        <taxon>Duplodnaviria</taxon>
        <taxon>Heunggongvirae</taxon>
        <taxon>Uroviricota</taxon>
        <taxon>Caudoviricetes</taxon>
        <taxon>Peduoviridae</taxon>
        <taxon>Maltschvirus</taxon>
        <taxon>Maltschvirus maltsch</taxon>
    </lineage>
</organism>
<reference evidence="1" key="1">
    <citation type="submission" date="2020-05" db="EMBL/GenBank/DDBJ databases">
        <authorList>
            <person name="Chiriac C."/>
            <person name="Salcher M."/>
            <person name="Ghai R."/>
            <person name="Kavagutti S V."/>
        </authorList>
    </citation>
    <scope>NUCLEOTIDE SEQUENCE</scope>
</reference>
<dbReference type="Gene3D" id="1.10.3790.10">
    <property type="entry name" value="NinB"/>
    <property type="match status" value="1"/>
</dbReference>
<dbReference type="EMBL" id="LR797056">
    <property type="protein sequence ID" value="CAB4183984.1"/>
    <property type="molecule type" value="Genomic_DNA"/>
</dbReference>
<dbReference type="SUPFAM" id="SSF103370">
    <property type="entry name" value="NinB"/>
    <property type="match status" value="1"/>
</dbReference>
<dbReference type="EMBL" id="LR797433">
    <property type="protein sequence ID" value="CAB4215788.1"/>
    <property type="molecule type" value="Genomic_DNA"/>
</dbReference>
<dbReference type="EMBL" id="LR798410">
    <property type="protein sequence ID" value="CAB5229806.1"/>
    <property type="molecule type" value="Genomic_DNA"/>
</dbReference>
<dbReference type="InterPro" id="IPR036619">
    <property type="entry name" value="NinB_sf"/>
</dbReference>
<protein>
    <submittedName>
        <fullName evidence="1">Recombinase NinB</fullName>
    </submittedName>
</protein>
<dbReference type="Pfam" id="PF05772">
    <property type="entry name" value="NinB"/>
    <property type="match status" value="1"/>
</dbReference>
<sequence length="116" mass="13169">MTIAFVSICQICEERRSASANAAQWPILKAWSEQRQWPINGILSDISAEEWKDILTAAFENDVNPRITPGLHGGMVMLGRRTSRYGKTRFGEWLDWLNAESHHAGIKVPAPQMEEF</sequence>